<keyword evidence="5" id="KW-1185">Reference proteome</keyword>
<dbReference type="SUPFAM" id="SSF52540">
    <property type="entry name" value="P-loop containing nucleoside triphosphate hydrolases"/>
    <property type="match status" value="1"/>
</dbReference>
<sequence length="917" mass="105404">MLLKQIMDTLSTNVSDIIKELDTKTMSRFDTQDTNLKDSAQMQHVQMEHIRKAEQSSMRVRLLDALGYPEINERRNMIEGRIGNFGQTYKWIFSKSSDKRHEFLQWLQSDENLFWINGKPGSGKSSLMTYIYNCLRAGGPEFALLQKWAHPRQVKLLSFWFFRPASSHFLKSLEGFWRSLCFQILDMDIGLVEKIHEDDSAPPTLKSALIEKGSASRSWTNNELREWFFYAISKSDLGYCILVDGLDEIEKNSIREILLDTIHEISRSSERIKICCSCRPESPFHQTLKHYPSLKLQDLNHEDILEDCQRQLAGTLAVGFAHEIANRADGVFLWAHLAARELRAAARQGDNEDDLEQRLKETPDEMNEFFRTLLERQDKFYAKHPKPYLFILQVVTQQPMHLRPTGFTLFDMLLISRKHEILASDFTSNLENQYWLALEREAVRLKANVVASCAGLVEVITGKVPRGLPWDFPHKALGQVDKQPVRFIHRSVQDFLLEDNTAHSLLQSSGMSEDDVIFSWTAASSLRFIAEPRSSHMEISRLAQLIQPQPLRDKVARLIHRISPVVAARGRLRGLPTHSVYLFDVFKTFVSSIDLSPLENATIILLTGARLLTNVTSYIDDREPKQRQCGALVALLEAIQSPALVNRDFISGLERRIEKNAAFTICYESATSPRLLFSCSGNIQQHIFISTAHVWHSYSQRQPGMEDIDPEEQRRLIDSVHLLLDVSKEGDRCMDLWFVQEADSFGYVQIMPEPDEIPDALQAKLKPYSILHFKFKWDLPKPRKEPACVAECLRWSPPGFDVFLDISRHEAHVFEKFYWRKADGQVWQALVNQQAGILSRAIGIHSPLSVAQGVLALSFPFLDTPMHSAFIYDTQVRTATSDERRLWEDKLYKNRGYEHHDPITAEIIRLILEKRGG</sequence>
<feature type="domain" description="Nephrocystin 3-like N-terminal" evidence="2">
    <location>
        <begin position="88"/>
        <end position="279"/>
    </location>
</feature>
<accession>A0A072P9J9</accession>
<evidence type="ECO:0000259" key="2">
    <source>
        <dbReference type="Pfam" id="PF24883"/>
    </source>
</evidence>
<evidence type="ECO:0000313" key="5">
    <source>
        <dbReference type="Proteomes" id="UP000027920"/>
    </source>
</evidence>
<dbReference type="RefSeq" id="XP_013259141.1">
    <property type="nucleotide sequence ID" value="XM_013403687.1"/>
</dbReference>
<dbReference type="Gene3D" id="3.40.50.300">
    <property type="entry name" value="P-loop containing nucleotide triphosphate hydrolases"/>
    <property type="match status" value="1"/>
</dbReference>
<dbReference type="InterPro" id="IPR027417">
    <property type="entry name" value="P-loop_NTPase"/>
</dbReference>
<dbReference type="Pfam" id="PF25053">
    <property type="entry name" value="DUF7791"/>
    <property type="match status" value="1"/>
</dbReference>
<gene>
    <name evidence="4" type="ORF">A1O9_06739</name>
</gene>
<organism evidence="4 5">
    <name type="scientific">Exophiala aquamarina CBS 119918</name>
    <dbReference type="NCBI Taxonomy" id="1182545"/>
    <lineage>
        <taxon>Eukaryota</taxon>
        <taxon>Fungi</taxon>
        <taxon>Dikarya</taxon>
        <taxon>Ascomycota</taxon>
        <taxon>Pezizomycotina</taxon>
        <taxon>Eurotiomycetes</taxon>
        <taxon>Chaetothyriomycetidae</taxon>
        <taxon>Chaetothyriales</taxon>
        <taxon>Herpotrichiellaceae</taxon>
        <taxon>Exophiala</taxon>
    </lineage>
</organism>
<dbReference type="PANTHER" id="PTHR10039">
    <property type="entry name" value="AMELOGENIN"/>
    <property type="match status" value="1"/>
</dbReference>
<dbReference type="OrthoDB" id="443402at2759"/>
<dbReference type="STRING" id="1182545.A0A072P9J9"/>
<dbReference type="HOGENOM" id="CLU_011990_0_0_1"/>
<feature type="domain" description="DUF7791" evidence="3">
    <location>
        <begin position="391"/>
        <end position="508"/>
    </location>
</feature>
<dbReference type="Proteomes" id="UP000027920">
    <property type="component" value="Unassembled WGS sequence"/>
</dbReference>
<evidence type="ECO:0008006" key="6">
    <source>
        <dbReference type="Google" id="ProtNLM"/>
    </source>
</evidence>
<reference evidence="4 5" key="1">
    <citation type="submission" date="2013-03" db="EMBL/GenBank/DDBJ databases">
        <title>The Genome Sequence of Exophiala aquamarina CBS 119918.</title>
        <authorList>
            <consortium name="The Broad Institute Genomics Platform"/>
            <person name="Cuomo C."/>
            <person name="de Hoog S."/>
            <person name="Gorbushina A."/>
            <person name="Walker B."/>
            <person name="Young S.K."/>
            <person name="Zeng Q."/>
            <person name="Gargeya S."/>
            <person name="Fitzgerald M."/>
            <person name="Haas B."/>
            <person name="Abouelleil A."/>
            <person name="Allen A.W."/>
            <person name="Alvarado L."/>
            <person name="Arachchi H.M."/>
            <person name="Berlin A.M."/>
            <person name="Chapman S.B."/>
            <person name="Gainer-Dewar J."/>
            <person name="Goldberg J."/>
            <person name="Griggs A."/>
            <person name="Gujja S."/>
            <person name="Hansen M."/>
            <person name="Howarth C."/>
            <person name="Imamovic A."/>
            <person name="Ireland A."/>
            <person name="Larimer J."/>
            <person name="McCowan C."/>
            <person name="Murphy C."/>
            <person name="Pearson M."/>
            <person name="Poon T.W."/>
            <person name="Priest M."/>
            <person name="Roberts A."/>
            <person name="Saif S."/>
            <person name="Shea T."/>
            <person name="Sisk P."/>
            <person name="Sykes S."/>
            <person name="Wortman J."/>
            <person name="Nusbaum C."/>
            <person name="Birren B."/>
        </authorList>
    </citation>
    <scope>NUCLEOTIDE SEQUENCE [LARGE SCALE GENOMIC DNA]</scope>
    <source>
        <strain evidence="4 5">CBS 119918</strain>
    </source>
</reference>
<dbReference type="Pfam" id="PF24883">
    <property type="entry name" value="NPHP3_N"/>
    <property type="match status" value="1"/>
</dbReference>
<evidence type="ECO:0000313" key="4">
    <source>
        <dbReference type="EMBL" id="KEF56551.1"/>
    </source>
</evidence>
<proteinExistence type="predicted"/>
<dbReference type="VEuPathDB" id="FungiDB:A1O9_06739"/>
<evidence type="ECO:0000259" key="3">
    <source>
        <dbReference type="Pfam" id="PF25053"/>
    </source>
</evidence>
<dbReference type="GeneID" id="25281655"/>
<dbReference type="InterPro" id="IPR056884">
    <property type="entry name" value="NPHP3-like_N"/>
</dbReference>
<comment type="caution">
    <text evidence="4">The sequence shown here is derived from an EMBL/GenBank/DDBJ whole genome shotgun (WGS) entry which is preliminary data.</text>
</comment>
<name>A0A072P9J9_9EURO</name>
<dbReference type="InterPro" id="IPR056693">
    <property type="entry name" value="DUF7791"/>
</dbReference>
<dbReference type="PANTHER" id="PTHR10039:SF5">
    <property type="entry name" value="NACHT DOMAIN-CONTAINING PROTEIN"/>
    <property type="match status" value="1"/>
</dbReference>
<evidence type="ECO:0000256" key="1">
    <source>
        <dbReference type="ARBA" id="ARBA00022737"/>
    </source>
</evidence>
<dbReference type="EMBL" id="AMGV01000005">
    <property type="protein sequence ID" value="KEF56551.1"/>
    <property type="molecule type" value="Genomic_DNA"/>
</dbReference>
<keyword evidence="1" id="KW-0677">Repeat</keyword>
<dbReference type="AlphaFoldDB" id="A0A072P9J9"/>
<protein>
    <recommendedName>
        <fullName evidence="6">NACHT domain-containing protein</fullName>
    </recommendedName>
</protein>